<keyword evidence="2 5" id="KW-0238">DNA-binding</keyword>
<accession>A0A7W7CHQ1</accession>
<organism evidence="5 6">
    <name type="scientific">Crossiella cryophila</name>
    <dbReference type="NCBI Taxonomy" id="43355"/>
    <lineage>
        <taxon>Bacteria</taxon>
        <taxon>Bacillati</taxon>
        <taxon>Actinomycetota</taxon>
        <taxon>Actinomycetes</taxon>
        <taxon>Pseudonocardiales</taxon>
        <taxon>Pseudonocardiaceae</taxon>
        <taxon>Crossiella</taxon>
    </lineage>
</organism>
<dbReference type="PANTHER" id="PTHR44688">
    <property type="entry name" value="DNA-BINDING TRANSCRIPTIONAL ACTIVATOR DEVR_DOSR"/>
    <property type="match status" value="1"/>
</dbReference>
<evidence type="ECO:0000256" key="1">
    <source>
        <dbReference type="ARBA" id="ARBA00023015"/>
    </source>
</evidence>
<evidence type="ECO:0000256" key="3">
    <source>
        <dbReference type="ARBA" id="ARBA00023163"/>
    </source>
</evidence>
<dbReference type="EMBL" id="JACHMH010000001">
    <property type="protein sequence ID" value="MBB4679684.1"/>
    <property type="molecule type" value="Genomic_DNA"/>
</dbReference>
<dbReference type="SMART" id="SM00421">
    <property type="entry name" value="HTH_LUXR"/>
    <property type="match status" value="1"/>
</dbReference>
<dbReference type="CDD" id="cd06170">
    <property type="entry name" value="LuxR_C_like"/>
    <property type="match status" value="1"/>
</dbReference>
<dbReference type="Proteomes" id="UP000533598">
    <property type="component" value="Unassembled WGS sequence"/>
</dbReference>
<sequence length="193" mass="20437">MAAGLTDFLHASAELTVVPGPPPGDCDVTVLAAERVTSEVLAAMRRGLPGNPAPIVLLTGDLRSVDLLAMIECRVMAVLSCHSTSGDRLMETISAVAGGAAVLPPDLLGQVLREVERLHREVLTPNGLTLSGLSSRDLAVLRLMAEGLDTAEIAEGLDYSERTVNNIIYELTTRLGLRNRAHAVAYALRSGFI</sequence>
<dbReference type="Gene3D" id="3.40.50.2300">
    <property type="match status" value="1"/>
</dbReference>
<reference evidence="5 6" key="1">
    <citation type="submission" date="2020-08" db="EMBL/GenBank/DDBJ databases">
        <title>Sequencing the genomes of 1000 actinobacteria strains.</title>
        <authorList>
            <person name="Klenk H.-P."/>
        </authorList>
    </citation>
    <scope>NUCLEOTIDE SEQUENCE [LARGE SCALE GENOMIC DNA]</scope>
    <source>
        <strain evidence="5 6">DSM 44230</strain>
    </source>
</reference>
<evidence type="ECO:0000256" key="2">
    <source>
        <dbReference type="ARBA" id="ARBA00023125"/>
    </source>
</evidence>
<evidence type="ECO:0000259" key="4">
    <source>
        <dbReference type="PROSITE" id="PS50043"/>
    </source>
</evidence>
<dbReference type="PRINTS" id="PR00038">
    <property type="entry name" value="HTHLUXR"/>
</dbReference>
<dbReference type="GO" id="GO:0003677">
    <property type="term" value="F:DNA binding"/>
    <property type="evidence" value="ECO:0007669"/>
    <property type="project" value="UniProtKB-KW"/>
</dbReference>
<dbReference type="SUPFAM" id="SSF46894">
    <property type="entry name" value="C-terminal effector domain of the bipartite response regulators"/>
    <property type="match status" value="1"/>
</dbReference>
<name>A0A7W7CHQ1_9PSEU</name>
<proteinExistence type="predicted"/>
<keyword evidence="6" id="KW-1185">Reference proteome</keyword>
<dbReference type="InterPro" id="IPR000792">
    <property type="entry name" value="Tscrpt_reg_LuxR_C"/>
</dbReference>
<gene>
    <name evidence="5" type="ORF">HNR67_005802</name>
</gene>
<evidence type="ECO:0000313" key="5">
    <source>
        <dbReference type="EMBL" id="MBB4679684.1"/>
    </source>
</evidence>
<comment type="caution">
    <text evidence="5">The sequence shown here is derived from an EMBL/GenBank/DDBJ whole genome shotgun (WGS) entry which is preliminary data.</text>
</comment>
<dbReference type="PANTHER" id="PTHR44688:SF16">
    <property type="entry name" value="DNA-BINDING TRANSCRIPTIONAL ACTIVATOR DEVR_DOSR"/>
    <property type="match status" value="1"/>
</dbReference>
<keyword evidence="1" id="KW-0805">Transcription regulation</keyword>
<feature type="domain" description="HTH luxR-type" evidence="4">
    <location>
        <begin position="126"/>
        <end position="191"/>
    </location>
</feature>
<keyword evidence="3" id="KW-0804">Transcription</keyword>
<evidence type="ECO:0000313" key="6">
    <source>
        <dbReference type="Proteomes" id="UP000533598"/>
    </source>
</evidence>
<dbReference type="GO" id="GO:0006355">
    <property type="term" value="P:regulation of DNA-templated transcription"/>
    <property type="evidence" value="ECO:0007669"/>
    <property type="project" value="InterPro"/>
</dbReference>
<dbReference type="InterPro" id="IPR016032">
    <property type="entry name" value="Sig_transdc_resp-reg_C-effctor"/>
</dbReference>
<dbReference type="PROSITE" id="PS50043">
    <property type="entry name" value="HTH_LUXR_2"/>
    <property type="match status" value="1"/>
</dbReference>
<dbReference type="RefSeq" id="WP_185005403.1">
    <property type="nucleotide sequence ID" value="NZ_BAAAUI010000001.1"/>
</dbReference>
<dbReference type="AlphaFoldDB" id="A0A7W7CHQ1"/>
<dbReference type="Pfam" id="PF00196">
    <property type="entry name" value="GerE"/>
    <property type="match status" value="1"/>
</dbReference>
<protein>
    <submittedName>
        <fullName evidence="5">DNA-binding NarL/FixJ family response regulator</fullName>
    </submittedName>
</protein>